<evidence type="ECO:0000313" key="1">
    <source>
        <dbReference type="EMBL" id="KAK9905892.1"/>
    </source>
</evidence>
<sequence>MLFTVTALPVGNAFVSIYESGSKDATGAWLQLFRALLTVLEVPHQLVAGGAARPDGKDRIHHLAHMRNLATEKMRQGANGELPRWHADRLVFINDVYFCARDALRLLHHVSADLACSMDFLQWKDAPSTVDVYPYGPDGPPLSVVADPEKLQFYDVWVARDAEGKPLSNTAPYVNHGYSLERLRRGLPFLVSCCWNGMLSINAEPFRLGYEFRAGREGECRESETSVMCKDFLRMGYSNFIVDPAVRLAYHPGEARQLYTSKVDVPVAPWAAAALEVDFEFAPRKFHMTCCDKADDGSDDVDFFKCRPLPEVFSRAPPVASAA</sequence>
<dbReference type="PANTHER" id="PTHR34144:SF7">
    <property type="entry name" value="EXPORT PROTEIN (CAP59), PUTATIVE (AFU_ORTHOLOGUE AFUA_7G05020)-RELATED"/>
    <property type="match status" value="1"/>
</dbReference>
<dbReference type="Pfam" id="PF11735">
    <property type="entry name" value="CAP59_mtransfer"/>
    <property type="match status" value="1"/>
</dbReference>
<comment type="caution">
    <text evidence="1">The sequence shown here is derived from an EMBL/GenBank/DDBJ whole genome shotgun (WGS) entry which is preliminary data.</text>
</comment>
<accession>A0ABR2YIC9</accession>
<organism evidence="1 2">
    <name type="scientific">Coccomyxa subellipsoidea</name>
    <dbReference type="NCBI Taxonomy" id="248742"/>
    <lineage>
        <taxon>Eukaryota</taxon>
        <taxon>Viridiplantae</taxon>
        <taxon>Chlorophyta</taxon>
        <taxon>core chlorophytes</taxon>
        <taxon>Trebouxiophyceae</taxon>
        <taxon>Trebouxiophyceae incertae sedis</taxon>
        <taxon>Coccomyxaceae</taxon>
        <taxon>Coccomyxa</taxon>
    </lineage>
</organism>
<reference evidence="1 2" key="1">
    <citation type="journal article" date="2024" name="Nat. Commun.">
        <title>Phylogenomics reveals the evolutionary origins of lichenization in chlorophyte algae.</title>
        <authorList>
            <person name="Puginier C."/>
            <person name="Libourel C."/>
            <person name="Otte J."/>
            <person name="Skaloud P."/>
            <person name="Haon M."/>
            <person name="Grisel S."/>
            <person name="Petersen M."/>
            <person name="Berrin J.G."/>
            <person name="Delaux P.M."/>
            <person name="Dal Grande F."/>
            <person name="Keller J."/>
        </authorList>
    </citation>
    <scope>NUCLEOTIDE SEQUENCE [LARGE SCALE GENOMIC DNA]</scope>
    <source>
        <strain evidence="1 2">SAG 216-7</strain>
    </source>
</reference>
<proteinExistence type="predicted"/>
<evidence type="ECO:0008006" key="3">
    <source>
        <dbReference type="Google" id="ProtNLM"/>
    </source>
</evidence>
<dbReference type="PANTHER" id="PTHR34144">
    <property type="entry name" value="CHROMOSOME 8, WHOLE GENOME SHOTGUN SEQUENCE"/>
    <property type="match status" value="1"/>
</dbReference>
<keyword evidence="2" id="KW-1185">Reference proteome</keyword>
<dbReference type="InterPro" id="IPR021047">
    <property type="entry name" value="Mannosyltransferase_CMT1"/>
</dbReference>
<dbReference type="EMBL" id="JALJOT010000011">
    <property type="protein sequence ID" value="KAK9905892.1"/>
    <property type="molecule type" value="Genomic_DNA"/>
</dbReference>
<dbReference type="Proteomes" id="UP001491310">
    <property type="component" value="Unassembled WGS sequence"/>
</dbReference>
<gene>
    <name evidence="1" type="ORF">WJX75_008236</name>
</gene>
<name>A0ABR2YIC9_9CHLO</name>
<protein>
    <recommendedName>
        <fullName evidence="3">Nucleotide-diphospho-sugar transferase domain-containing protein</fullName>
    </recommendedName>
</protein>
<evidence type="ECO:0000313" key="2">
    <source>
        <dbReference type="Proteomes" id="UP001491310"/>
    </source>
</evidence>